<feature type="domain" description="CheW-like" evidence="2">
    <location>
        <begin position="178"/>
        <end position="322"/>
    </location>
</feature>
<dbReference type="EMBL" id="JACAQD010000035">
    <property type="protein sequence ID" value="NWC35751.1"/>
    <property type="molecule type" value="Genomic_DNA"/>
</dbReference>
<name>A0A7Y8CM25_9PSED</name>
<dbReference type="Gene3D" id="2.40.50.180">
    <property type="entry name" value="CheA-289, Domain 4"/>
    <property type="match status" value="1"/>
</dbReference>
<dbReference type="PROSITE" id="PS50851">
    <property type="entry name" value="CHEW"/>
    <property type="match status" value="1"/>
</dbReference>
<comment type="caution">
    <text evidence="3">The sequence shown here is derived from an EMBL/GenBank/DDBJ whole genome shotgun (WGS) entry which is preliminary data.</text>
</comment>
<keyword evidence="1" id="KW-0812">Transmembrane</keyword>
<dbReference type="AlphaFoldDB" id="A0A7Y8CM25"/>
<dbReference type="SUPFAM" id="SSF50341">
    <property type="entry name" value="CheW-like"/>
    <property type="match status" value="1"/>
</dbReference>
<gene>
    <name evidence="3" type="ORF">HX876_25615</name>
</gene>
<dbReference type="PANTHER" id="PTHR22617:SF23">
    <property type="entry name" value="CHEMOTAXIS PROTEIN CHEW"/>
    <property type="match status" value="1"/>
</dbReference>
<dbReference type="InterPro" id="IPR002545">
    <property type="entry name" value="CheW-lke_dom"/>
</dbReference>
<keyword evidence="1" id="KW-1133">Transmembrane helix</keyword>
<dbReference type="RefSeq" id="WP_177063175.1">
    <property type="nucleotide sequence ID" value="NZ_JACAPS010000055.1"/>
</dbReference>
<dbReference type="Proteomes" id="UP000520592">
    <property type="component" value="Unassembled WGS sequence"/>
</dbReference>
<dbReference type="SMART" id="SM00260">
    <property type="entry name" value="CheW"/>
    <property type="match status" value="1"/>
</dbReference>
<dbReference type="GO" id="GO:0007165">
    <property type="term" value="P:signal transduction"/>
    <property type="evidence" value="ECO:0007669"/>
    <property type="project" value="InterPro"/>
</dbReference>
<dbReference type="GO" id="GO:0005829">
    <property type="term" value="C:cytosol"/>
    <property type="evidence" value="ECO:0007669"/>
    <property type="project" value="TreeGrafter"/>
</dbReference>
<dbReference type="InterPro" id="IPR036061">
    <property type="entry name" value="CheW-like_dom_sf"/>
</dbReference>
<dbReference type="InterPro" id="IPR039315">
    <property type="entry name" value="CheW"/>
</dbReference>
<dbReference type="Gene3D" id="2.30.30.40">
    <property type="entry name" value="SH3 Domains"/>
    <property type="match status" value="1"/>
</dbReference>
<keyword evidence="1" id="KW-0472">Membrane</keyword>
<evidence type="ECO:0000256" key="1">
    <source>
        <dbReference type="SAM" id="Phobius"/>
    </source>
</evidence>
<dbReference type="Pfam" id="PF01584">
    <property type="entry name" value="CheW"/>
    <property type="match status" value="1"/>
</dbReference>
<sequence length="340" mass="37158">MNIVIVLVLLLCLGATAGQVSSIDMHDLSFSLCLAATTGTVMLVALGIRYRNSRVDIKISAPIEPLVEAEPEEIEQFKRNTIAQITAISAVVRNCATTTKYIDKPVDTHEKTGSPANLLAPGSVIETPRNAVLDKHFAELLANIHEMAKLTARLNDKRKSLDHTTAAPVLATDNTLSDRCYLSFTLRDQPFAVSTLNVCGVVEATQLITRPDVLTRHRRAIKLRGTLVPVIDLGAYLGEQPLKISRSTNIIILEVTIDDRMQMIGVVVDAVSKVAEIPPREIEPREAFVSKIHNDFTLGTITVNNHTVTLLDIGRGLLASEFVVLRSTARSEVQENLSRG</sequence>
<accession>A0A7Y8CM25</accession>
<protein>
    <submittedName>
        <fullName evidence="3">Chemotaxis protein CheW</fullName>
    </submittedName>
</protein>
<proteinExistence type="predicted"/>
<reference evidence="3 4" key="1">
    <citation type="submission" date="2020-04" db="EMBL/GenBank/DDBJ databases">
        <title>Molecular characterization of pseudomonads from Agaricus bisporus reveal novel blotch 2 pathogens in Western Europe.</title>
        <authorList>
            <person name="Taparia T."/>
            <person name="Krijger M."/>
            <person name="Haynes E."/>
            <person name="Elpinstone J.G."/>
            <person name="Noble R."/>
            <person name="Van Der Wolf J."/>
        </authorList>
    </citation>
    <scope>NUCLEOTIDE SEQUENCE [LARGE SCALE GENOMIC DNA]</scope>
    <source>
        <strain evidence="3 4">IPO3737</strain>
    </source>
</reference>
<evidence type="ECO:0000259" key="2">
    <source>
        <dbReference type="PROSITE" id="PS50851"/>
    </source>
</evidence>
<dbReference type="PANTHER" id="PTHR22617">
    <property type="entry name" value="CHEMOTAXIS SENSOR HISTIDINE KINASE-RELATED"/>
    <property type="match status" value="1"/>
</dbReference>
<feature type="transmembrane region" description="Helical" evidence="1">
    <location>
        <begin position="28"/>
        <end position="48"/>
    </location>
</feature>
<organism evidence="3 4">
    <name type="scientific">Pseudomonas gingeri</name>
    <dbReference type="NCBI Taxonomy" id="117681"/>
    <lineage>
        <taxon>Bacteria</taxon>
        <taxon>Pseudomonadati</taxon>
        <taxon>Pseudomonadota</taxon>
        <taxon>Gammaproteobacteria</taxon>
        <taxon>Pseudomonadales</taxon>
        <taxon>Pseudomonadaceae</taxon>
        <taxon>Pseudomonas</taxon>
    </lineage>
</organism>
<dbReference type="GO" id="GO:0006935">
    <property type="term" value="P:chemotaxis"/>
    <property type="evidence" value="ECO:0007669"/>
    <property type="project" value="InterPro"/>
</dbReference>
<evidence type="ECO:0000313" key="4">
    <source>
        <dbReference type="Proteomes" id="UP000520592"/>
    </source>
</evidence>
<evidence type="ECO:0000313" key="3">
    <source>
        <dbReference type="EMBL" id="NWC35751.1"/>
    </source>
</evidence>